<evidence type="ECO:0000313" key="1">
    <source>
        <dbReference type="Ensembl" id="ENSSMAP00000044950.1"/>
    </source>
</evidence>
<evidence type="ECO:0000313" key="2">
    <source>
        <dbReference type="Proteomes" id="UP000694558"/>
    </source>
</evidence>
<accession>A0A8D3CCE2</accession>
<dbReference type="AlphaFoldDB" id="A0A8D3CCE2"/>
<proteinExistence type="predicted"/>
<reference evidence="1" key="2">
    <citation type="submission" date="2025-08" db="UniProtKB">
        <authorList>
            <consortium name="Ensembl"/>
        </authorList>
    </citation>
    <scope>IDENTIFICATION</scope>
</reference>
<sequence>MASNRERLNTGALSLASRTVTRTVAVPLFRGVPPSRAVSCNLISCCSSRSNSLSNTSSRIKLSFFCRLYL</sequence>
<organism evidence="1 2">
    <name type="scientific">Scophthalmus maximus</name>
    <name type="common">Turbot</name>
    <name type="synonym">Psetta maxima</name>
    <dbReference type="NCBI Taxonomy" id="52904"/>
    <lineage>
        <taxon>Eukaryota</taxon>
        <taxon>Metazoa</taxon>
        <taxon>Chordata</taxon>
        <taxon>Craniata</taxon>
        <taxon>Vertebrata</taxon>
        <taxon>Euteleostomi</taxon>
        <taxon>Actinopterygii</taxon>
        <taxon>Neopterygii</taxon>
        <taxon>Teleostei</taxon>
        <taxon>Neoteleostei</taxon>
        <taxon>Acanthomorphata</taxon>
        <taxon>Carangaria</taxon>
        <taxon>Pleuronectiformes</taxon>
        <taxon>Pleuronectoidei</taxon>
        <taxon>Scophthalmidae</taxon>
        <taxon>Scophthalmus</taxon>
    </lineage>
</organism>
<dbReference type="GeneTree" id="ENSGT00990000211570"/>
<reference evidence="1" key="1">
    <citation type="submission" date="2023-05" db="EMBL/GenBank/DDBJ databases">
        <title>High-quality long-read genome of Scophthalmus maximus.</title>
        <authorList>
            <person name="Lien S."/>
            <person name="Martinez P."/>
        </authorList>
    </citation>
    <scope>NUCLEOTIDE SEQUENCE [LARGE SCALE GENOMIC DNA]</scope>
</reference>
<name>A0A8D3CCE2_SCOMX</name>
<dbReference type="Proteomes" id="UP000694558">
    <property type="component" value="Chromosome 13"/>
</dbReference>
<dbReference type="Ensembl" id="ENSSMAT00000048687.1">
    <property type="protein sequence ID" value="ENSSMAP00000044950.1"/>
    <property type="gene ID" value="ENSSMAG00000033616.1"/>
</dbReference>
<protein>
    <submittedName>
        <fullName evidence="1">Uncharacterized protein</fullName>
    </submittedName>
</protein>